<evidence type="ECO:0000313" key="12">
    <source>
        <dbReference type="EMBL" id="RXS93054.1"/>
    </source>
</evidence>
<evidence type="ECO:0000256" key="4">
    <source>
        <dbReference type="ARBA" id="ARBA00022729"/>
    </source>
</evidence>
<comment type="catalytic activity">
    <reaction evidence="1 9">
        <text>Endohydrolysis of (1-&gt;4)-beta-D-xylosidic linkages in xylans.</text>
        <dbReference type="EC" id="3.2.1.8"/>
    </reaction>
</comment>
<dbReference type="GO" id="GO:0031176">
    <property type="term" value="F:endo-1,4-beta-xylanase activity"/>
    <property type="evidence" value="ECO:0007669"/>
    <property type="project" value="UniProtKB-EC"/>
</dbReference>
<keyword evidence="5 9" id="KW-0378">Hydrolase</keyword>
<evidence type="ECO:0000256" key="9">
    <source>
        <dbReference type="RuleBase" id="RU361174"/>
    </source>
</evidence>
<reference evidence="12 13" key="1">
    <citation type="journal article" date="2016" name="Int. J. Syst. Evol. Microbiol.">
        <title>Acidipila dinghuensis sp. nov., an acidobacterium isolated from forest soil.</title>
        <authorList>
            <person name="Jiang Y.W."/>
            <person name="Wang J."/>
            <person name="Chen M.H."/>
            <person name="Lv Y.Y."/>
            <person name="Qiu L.H."/>
        </authorList>
    </citation>
    <scope>NUCLEOTIDE SEQUENCE [LARGE SCALE GENOMIC DNA]</scope>
    <source>
        <strain evidence="12 13">DHOF10</strain>
    </source>
</reference>
<dbReference type="Gene3D" id="3.20.20.80">
    <property type="entry name" value="Glycosidases"/>
    <property type="match status" value="1"/>
</dbReference>
<dbReference type="GO" id="GO:0045493">
    <property type="term" value="P:xylan catabolic process"/>
    <property type="evidence" value="ECO:0007669"/>
    <property type="project" value="UniProtKB-KW"/>
</dbReference>
<evidence type="ECO:0000313" key="13">
    <source>
        <dbReference type="Proteomes" id="UP000290253"/>
    </source>
</evidence>
<evidence type="ECO:0000256" key="5">
    <source>
        <dbReference type="ARBA" id="ARBA00022801"/>
    </source>
</evidence>
<keyword evidence="3 12" id="KW-0858">Xylan degradation</keyword>
<keyword evidence="7 9" id="KW-0326">Glycosidase</keyword>
<dbReference type="PRINTS" id="PR00134">
    <property type="entry name" value="GLHYDRLASE10"/>
</dbReference>
<dbReference type="PROSITE" id="PS51318">
    <property type="entry name" value="TAT"/>
    <property type="match status" value="1"/>
</dbReference>
<gene>
    <name evidence="12" type="ORF">ESZ00_19700</name>
</gene>
<evidence type="ECO:0000256" key="10">
    <source>
        <dbReference type="SAM" id="MobiDB-lite"/>
    </source>
</evidence>
<dbReference type="RefSeq" id="WP_129210121.1">
    <property type="nucleotide sequence ID" value="NZ_BMGU01000001.1"/>
</dbReference>
<comment type="caution">
    <text evidence="12">The sequence shown here is derived from an EMBL/GenBank/DDBJ whole genome shotgun (WGS) entry which is preliminary data.</text>
</comment>
<feature type="domain" description="GH10" evidence="11">
    <location>
        <begin position="58"/>
        <end position="380"/>
    </location>
</feature>
<evidence type="ECO:0000256" key="1">
    <source>
        <dbReference type="ARBA" id="ARBA00000681"/>
    </source>
</evidence>
<dbReference type="SUPFAM" id="SSF51445">
    <property type="entry name" value="(Trans)glycosidases"/>
    <property type="match status" value="1"/>
</dbReference>
<dbReference type="PANTHER" id="PTHR31490:SF88">
    <property type="entry name" value="BETA-XYLANASE"/>
    <property type="match status" value="1"/>
</dbReference>
<dbReference type="Pfam" id="PF00331">
    <property type="entry name" value="Glyco_hydro_10"/>
    <property type="match status" value="1"/>
</dbReference>
<evidence type="ECO:0000256" key="3">
    <source>
        <dbReference type="ARBA" id="ARBA00022651"/>
    </source>
</evidence>
<dbReference type="PROSITE" id="PS51760">
    <property type="entry name" value="GH10_2"/>
    <property type="match status" value="1"/>
</dbReference>
<accession>A0A4Q1S7U1</accession>
<evidence type="ECO:0000256" key="8">
    <source>
        <dbReference type="ARBA" id="ARBA00023326"/>
    </source>
</evidence>
<name>A0A4Q1S7U1_9BACT</name>
<dbReference type="InterPro" id="IPR017853">
    <property type="entry name" value="GH"/>
</dbReference>
<keyword evidence="13" id="KW-1185">Reference proteome</keyword>
<organism evidence="12 13">
    <name type="scientific">Silvibacterium dinghuense</name>
    <dbReference type="NCBI Taxonomy" id="1560006"/>
    <lineage>
        <taxon>Bacteria</taxon>
        <taxon>Pseudomonadati</taxon>
        <taxon>Acidobacteriota</taxon>
        <taxon>Terriglobia</taxon>
        <taxon>Terriglobales</taxon>
        <taxon>Acidobacteriaceae</taxon>
        <taxon>Silvibacterium</taxon>
    </lineage>
</organism>
<evidence type="ECO:0000259" key="11">
    <source>
        <dbReference type="PROSITE" id="PS51760"/>
    </source>
</evidence>
<dbReference type="InterPro" id="IPR006311">
    <property type="entry name" value="TAT_signal"/>
</dbReference>
<dbReference type="AlphaFoldDB" id="A0A4Q1S7U1"/>
<feature type="region of interest" description="Disordered" evidence="10">
    <location>
        <begin position="383"/>
        <end position="422"/>
    </location>
</feature>
<evidence type="ECO:0000256" key="2">
    <source>
        <dbReference type="ARBA" id="ARBA00007495"/>
    </source>
</evidence>
<feature type="compositionally biased region" description="Polar residues" evidence="10">
    <location>
        <begin position="411"/>
        <end position="422"/>
    </location>
</feature>
<protein>
    <recommendedName>
        <fullName evidence="9">Beta-xylanase</fullName>
        <ecNumber evidence="9">3.2.1.8</ecNumber>
    </recommendedName>
</protein>
<sequence length="422" mass="46010">MSRVTSRRQFFHYLLQGSAAATLAAGLPWPLIAEKHKHQKDSAPQFADVNGPRSLRAHAETAGLLVGCAVVPDRLSGEPAYGSLVADQANILVAENAMKWQALRPSPDKFDFRGGDELLAFAAAHGQKVRGHNLCWHEALPSWFAGTVTKENAQGFLIQHIQTVAGHFAGKLHSWDVVNEAVDPKSGRADGLRVSPWLEMIGPDYIELAFHAARQADPAALLTYNDYGIENDGADSREKRGQVMMLVRRLKARGVPIDAVGIQSHLTVNDPMPGAGLIDFVRELGRMGLQVFITELDANEHKVEGSVAERDAAVARLYRDYVTMMVAEPNVTAVLTWGITDRYTWLNGQKTARPDGKPQRCLPFDSDDQPVPAFFALRDAIDTRHPVPAPSGVKPSAAPKPESGDAYAPFTPQTVKPQATPQ</sequence>
<evidence type="ECO:0000256" key="6">
    <source>
        <dbReference type="ARBA" id="ARBA00023277"/>
    </source>
</evidence>
<keyword evidence="6 9" id="KW-0119">Carbohydrate metabolism</keyword>
<keyword evidence="8 9" id="KW-0624">Polysaccharide degradation</keyword>
<dbReference type="InterPro" id="IPR044846">
    <property type="entry name" value="GH10"/>
</dbReference>
<dbReference type="InterPro" id="IPR001000">
    <property type="entry name" value="GH10_dom"/>
</dbReference>
<proteinExistence type="inferred from homology"/>
<keyword evidence="4" id="KW-0732">Signal</keyword>
<evidence type="ECO:0000256" key="7">
    <source>
        <dbReference type="ARBA" id="ARBA00023295"/>
    </source>
</evidence>
<dbReference type="EMBL" id="SDMK01000006">
    <property type="protein sequence ID" value="RXS93054.1"/>
    <property type="molecule type" value="Genomic_DNA"/>
</dbReference>
<dbReference type="SMART" id="SM00633">
    <property type="entry name" value="Glyco_10"/>
    <property type="match status" value="1"/>
</dbReference>
<dbReference type="Proteomes" id="UP000290253">
    <property type="component" value="Unassembled WGS sequence"/>
</dbReference>
<dbReference type="EC" id="3.2.1.8" evidence="9"/>
<comment type="similarity">
    <text evidence="2 9">Belongs to the glycosyl hydrolase 10 (cellulase F) family.</text>
</comment>
<dbReference type="OrthoDB" id="9809277at2"/>
<dbReference type="PANTHER" id="PTHR31490">
    <property type="entry name" value="GLYCOSYL HYDROLASE"/>
    <property type="match status" value="1"/>
</dbReference>